<evidence type="ECO:0000313" key="2">
    <source>
        <dbReference type="Proteomes" id="UP000075304"/>
    </source>
</evidence>
<dbReference type="Proteomes" id="UP000075304">
    <property type="component" value="Unassembled WGS sequence"/>
</dbReference>
<organism evidence="1 2">
    <name type="scientific">Heyndrickxia coagulans</name>
    <name type="common">Weizmannia coagulans</name>
    <dbReference type="NCBI Taxonomy" id="1398"/>
    <lineage>
        <taxon>Bacteria</taxon>
        <taxon>Bacillati</taxon>
        <taxon>Bacillota</taxon>
        <taxon>Bacilli</taxon>
        <taxon>Bacillales</taxon>
        <taxon>Bacillaceae</taxon>
        <taxon>Heyndrickxia</taxon>
    </lineage>
</organism>
<name>A0A150KHP3_HEYCO</name>
<sequence>MAFNLNYKNKFEIDTKGNVDPNTITGATFVPIAAGISTVTPAPGDTTDNTAYYNGGGFASTDVTGKNFSLAFSGNRVEGDAAQDYIAGKEFSLGDDCKTLLRWTKSDGRVVVAQVTLSAITTSGGAANAKQTFSFTANFNGAPVVKEDQAAG</sequence>
<evidence type="ECO:0000313" key="1">
    <source>
        <dbReference type="EMBL" id="KYC72293.1"/>
    </source>
</evidence>
<dbReference type="AlphaFoldDB" id="A0A150KHP3"/>
<reference evidence="1 2" key="1">
    <citation type="submission" date="2016-01" db="EMBL/GenBank/DDBJ databases">
        <title>Genome Sequences of Twelve Sporeforming Bacillus Species Isolated from Foods.</title>
        <authorList>
            <person name="Berendsen E.M."/>
            <person name="Wells-Bennik M.H."/>
            <person name="Krawcyk A.O."/>
            <person name="De Jong A."/>
            <person name="Holsappel S."/>
            <person name="Eijlander R.T."/>
            <person name="Kuipers O.P."/>
        </authorList>
    </citation>
    <scope>NUCLEOTIDE SEQUENCE [LARGE SCALE GENOMIC DNA]</scope>
    <source>
        <strain evidence="1 2">B4099</strain>
    </source>
</reference>
<dbReference type="PATRIC" id="fig|1398.25.peg.1502"/>
<proteinExistence type="predicted"/>
<accession>A0A150KHP3</accession>
<protein>
    <recommendedName>
        <fullName evidence="3">Capsid protein</fullName>
    </recommendedName>
</protein>
<dbReference type="EMBL" id="LQYI01000021">
    <property type="protein sequence ID" value="KYC72293.1"/>
    <property type="molecule type" value="Genomic_DNA"/>
</dbReference>
<gene>
    <name evidence="1" type="ORF">B4099_3655</name>
</gene>
<comment type="caution">
    <text evidence="1">The sequence shown here is derived from an EMBL/GenBank/DDBJ whole genome shotgun (WGS) entry which is preliminary data.</text>
</comment>
<evidence type="ECO:0008006" key="3">
    <source>
        <dbReference type="Google" id="ProtNLM"/>
    </source>
</evidence>
<dbReference type="RefSeq" id="WP_061574372.1">
    <property type="nucleotide sequence ID" value="NZ_LQYI01000021.1"/>
</dbReference>
<dbReference type="NCBIfam" id="NF047353">
    <property type="entry name" value="tube_lmo2291"/>
    <property type="match status" value="1"/>
</dbReference>